<keyword evidence="2" id="KW-0472">Membrane</keyword>
<evidence type="ECO:0000313" key="4">
    <source>
        <dbReference type="Proteomes" id="UP001175261"/>
    </source>
</evidence>
<keyword evidence="2" id="KW-0812">Transmembrane</keyword>
<dbReference type="Proteomes" id="UP001175261">
    <property type="component" value="Unassembled WGS sequence"/>
</dbReference>
<evidence type="ECO:0000256" key="1">
    <source>
        <dbReference type="SAM" id="MobiDB-lite"/>
    </source>
</evidence>
<protein>
    <submittedName>
        <fullName evidence="3">Uncharacterized protein</fullName>
    </submittedName>
</protein>
<proteinExistence type="predicted"/>
<comment type="caution">
    <text evidence="3">The sequence shown here is derived from an EMBL/GenBank/DDBJ whole genome shotgun (WGS) entry which is preliminary data.</text>
</comment>
<keyword evidence="4" id="KW-1185">Reference proteome</keyword>
<keyword evidence="2" id="KW-1133">Transmembrane helix</keyword>
<accession>A0AA39GKH8</accession>
<dbReference type="AlphaFoldDB" id="A0AA39GKH8"/>
<organism evidence="3 4">
    <name type="scientific">Sarocladium strictum</name>
    <name type="common">Black bundle disease fungus</name>
    <name type="synonym">Acremonium strictum</name>
    <dbReference type="NCBI Taxonomy" id="5046"/>
    <lineage>
        <taxon>Eukaryota</taxon>
        <taxon>Fungi</taxon>
        <taxon>Dikarya</taxon>
        <taxon>Ascomycota</taxon>
        <taxon>Pezizomycotina</taxon>
        <taxon>Sordariomycetes</taxon>
        <taxon>Hypocreomycetidae</taxon>
        <taxon>Hypocreales</taxon>
        <taxon>Sarocladiaceae</taxon>
        <taxon>Sarocladium</taxon>
    </lineage>
</organism>
<evidence type="ECO:0000313" key="3">
    <source>
        <dbReference type="EMBL" id="KAK0389050.1"/>
    </source>
</evidence>
<feature type="region of interest" description="Disordered" evidence="1">
    <location>
        <begin position="1"/>
        <end position="25"/>
    </location>
</feature>
<evidence type="ECO:0000256" key="2">
    <source>
        <dbReference type="SAM" id="Phobius"/>
    </source>
</evidence>
<name>A0AA39GKH8_SARSR</name>
<sequence length="245" mass="27159">MDSQAPPLHYPNSHESTAEVYRTRQDDLYSPTLVNGGYPLPAYGEEPEPPQYQETPEELAKAKKRARNILVVRLLTSVFIALIVSLIVAGAVTKIQQGKTQDRSEETKDSIETMMGDTRITADMDMYESRTQNTATAAEAEATATGDDYMLFDCDCWSEVPAAPTPTSGVQCETKSSDGDKKTDEFFLMGVSRYTSPDCRLARASFKGTNDDVRYRCMLSCIDPELGEGSVEEIMAGHWKPDLEE</sequence>
<gene>
    <name evidence="3" type="ORF">NLU13_2626</name>
</gene>
<reference evidence="3" key="1">
    <citation type="submission" date="2022-10" db="EMBL/GenBank/DDBJ databases">
        <title>Determination and structural analysis of whole genome sequence of Sarocladium strictum F4-1.</title>
        <authorList>
            <person name="Hu L."/>
            <person name="Jiang Y."/>
        </authorList>
    </citation>
    <scope>NUCLEOTIDE SEQUENCE</scope>
    <source>
        <strain evidence="3">F4-1</strain>
    </source>
</reference>
<dbReference type="EMBL" id="JAPDFR010000002">
    <property type="protein sequence ID" value="KAK0389050.1"/>
    <property type="molecule type" value="Genomic_DNA"/>
</dbReference>
<feature type="transmembrane region" description="Helical" evidence="2">
    <location>
        <begin position="70"/>
        <end position="92"/>
    </location>
</feature>